<dbReference type="EMBL" id="JAXOJX010000001">
    <property type="protein sequence ID" value="MDZ5455046.1"/>
    <property type="molecule type" value="Genomic_DNA"/>
</dbReference>
<comment type="caution">
    <text evidence="2">The sequence shown here is derived from an EMBL/GenBank/DDBJ whole genome shotgun (WGS) entry which is preliminary data.</text>
</comment>
<dbReference type="NCBIfam" id="TIGR02742">
    <property type="entry name" value="TrbC_Ftype"/>
    <property type="match status" value="1"/>
</dbReference>
<sequence>MRVSKIGSTVLVGASLTAALAQSAAQVTPADIERARRSQPTITQQDINRAVRQHGMPNAADLAKIPPAGVPNIGALPSPTPSQARQQVDLGAVAKGFDASATAPATLLPGGGSALLVFISFSMPDATLARLVEQATRSNATLVVRGLISNSLQQTALRARQLIGPRKVGFQLDPQAFDRFGVNVVPTFVLLKDGAVPAPCAAGTCYPNASFAAVSGDVSVDYALEHIKRTAPSFSKEAGVLLAAMKARP</sequence>
<dbReference type="InterPro" id="IPR019106">
    <property type="entry name" value="T4SS_TrbC"/>
</dbReference>
<protein>
    <submittedName>
        <fullName evidence="2">Type-F conjugative transfer system pilin assembly protein TrbC</fullName>
    </submittedName>
</protein>
<dbReference type="RefSeq" id="WP_322464145.1">
    <property type="nucleotide sequence ID" value="NZ_JAXOJX010000001.1"/>
</dbReference>
<dbReference type="InterPro" id="IPR014113">
    <property type="entry name" value="T4SS_TrbC_subgr"/>
</dbReference>
<keyword evidence="2" id="KW-0614">Plasmid</keyword>
<keyword evidence="1" id="KW-0732">Signal</keyword>
<geneLocation type="plasmid" evidence="2">
    <name>unnamed</name>
</geneLocation>
<name>A0ABU5I8U4_9BURK</name>
<organism evidence="2 3">
    <name type="scientific">Azohydromonas lata</name>
    <dbReference type="NCBI Taxonomy" id="45677"/>
    <lineage>
        <taxon>Bacteria</taxon>
        <taxon>Pseudomonadati</taxon>
        <taxon>Pseudomonadota</taxon>
        <taxon>Betaproteobacteria</taxon>
        <taxon>Burkholderiales</taxon>
        <taxon>Sphaerotilaceae</taxon>
        <taxon>Azohydromonas</taxon>
    </lineage>
</organism>
<accession>A0ABU5I8U4</accession>
<dbReference type="Proteomes" id="UP001293718">
    <property type="component" value="Unassembled WGS sequence"/>
</dbReference>
<evidence type="ECO:0000256" key="1">
    <source>
        <dbReference type="SAM" id="SignalP"/>
    </source>
</evidence>
<evidence type="ECO:0000313" key="3">
    <source>
        <dbReference type="Proteomes" id="UP001293718"/>
    </source>
</evidence>
<feature type="chain" id="PRO_5047101940" evidence="1">
    <location>
        <begin position="25"/>
        <end position="249"/>
    </location>
</feature>
<keyword evidence="3" id="KW-1185">Reference proteome</keyword>
<feature type="signal peptide" evidence="1">
    <location>
        <begin position="1"/>
        <end position="24"/>
    </location>
</feature>
<reference evidence="2 3" key="1">
    <citation type="submission" date="2023-11" db="EMBL/GenBank/DDBJ databases">
        <title>Draft genome of Azohydromonas lata strain H1 (DSM1123), a polyhydroxyalkanoate producer.</title>
        <authorList>
            <person name="Traversa D."/>
            <person name="D'Addabbo P."/>
            <person name="Pazzani C."/>
            <person name="Manzari C."/>
            <person name="Chiara M."/>
            <person name="Scrascia M."/>
        </authorList>
    </citation>
    <scope>NUCLEOTIDE SEQUENCE [LARGE SCALE GENOMIC DNA]</scope>
    <source>
        <strain evidence="2 3">H1</strain>
        <plasmid evidence="2">unnamed</plasmid>
    </source>
</reference>
<evidence type="ECO:0000313" key="2">
    <source>
        <dbReference type="EMBL" id="MDZ5455046.1"/>
    </source>
</evidence>
<dbReference type="Pfam" id="PF09673">
    <property type="entry name" value="TrbC_Ftype"/>
    <property type="match status" value="1"/>
</dbReference>
<gene>
    <name evidence="2" type="primary">trbC</name>
    <name evidence="2" type="ORF">SM757_00525</name>
</gene>
<proteinExistence type="predicted"/>